<evidence type="ECO:0000259" key="4">
    <source>
        <dbReference type="PROSITE" id="PS51077"/>
    </source>
</evidence>
<reference evidence="7" key="1">
    <citation type="journal article" date="2019" name="Int. J. Syst. Evol. Microbiol.">
        <title>The Global Catalogue of Microorganisms (GCM) 10K type strain sequencing project: providing services to taxonomists for standard genome sequencing and annotation.</title>
        <authorList>
            <consortium name="The Broad Institute Genomics Platform"/>
            <consortium name="The Broad Institute Genome Sequencing Center for Infectious Disease"/>
            <person name="Wu L."/>
            <person name="Ma J."/>
        </authorList>
    </citation>
    <scope>NUCLEOTIDE SEQUENCE [LARGE SCALE GENOMIC DNA]</scope>
    <source>
        <strain evidence="7">CGMCC 1.15474</strain>
    </source>
</reference>
<dbReference type="InterPro" id="IPR036390">
    <property type="entry name" value="WH_DNA-bd_sf"/>
</dbReference>
<dbReference type="InterPro" id="IPR014757">
    <property type="entry name" value="Tscrpt_reg_IclR_C"/>
</dbReference>
<evidence type="ECO:0000256" key="3">
    <source>
        <dbReference type="ARBA" id="ARBA00023163"/>
    </source>
</evidence>
<dbReference type="InterPro" id="IPR029016">
    <property type="entry name" value="GAF-like_dom_sf"/>
</dbReference>
<dbReference type="InterPro" id="IPR005471">
    <property type="entry name" value="Tscrpt_reg_IclR_N"/>
</dbReference>
<proteinExistence type="predicted"/>
<dbReference type="InterPro" id="IPR036388">
    <property type="entry name" value="WH-like_DNA-bd_sf"/>
</dbReference>
<keyword evidence="3" id="KW-0804">Transcription</keyword>
<dbReference type="SUPFAM" id="SSF55781">
    <property type="entry name" value="GAF domain-like"/>
    <property type="match status" value="1"/>
</dbReference>
<evidence type="ECO:0000256" key="1">
    <source>
        <dbReference type="ARBA" id="ARBA00023015"/>
    </source>
</evidence>
<dbReference type="SUPFAM" id="SSF46785">
    <property type="entry name" value="Winged helix' DNA-binding domain"/>
    <property type="match status" value="1"/>
</dbReference>
<dbReference type="Proteomes" id="UP001597318">
    <property type="component" value="Unassembled WGS sequence"/>
</dbReference>
<sequence>MQNKNKTVIKSMDLLTLFLTHPKLSFNEMIKVSGMPKTSVHRMLGSLEDMGFLDKDEDGKYSLGLLFLQYGQLVADRLDIRQIALPYMKFLRDEMGEAVNLTIRDQHEAMYIEKVDTTQPVRLYTAIGRKSPLYAGACSRVLLAFLPEDELEQYLQDVELRAIGSGTITDQEKLRKVLKETQRNGYTISNSELEDYTTSIAAPIFNHKREVVAGISVAGPNVRFQAETIPVIIDKVKEVAEKISVKLGYDNKKE</sequence>
<dbReference type="SMART" id="SM00346">
    <property type="entry name" value="HTH_ICLR"/>
    <property type="match status" value="1"/>
</dbReference>
<keyword evidence="7" id="KW-1185">Reference proteome</keyword>
<evidence type="ECO:0000259" key="5">
    <source>
        <dbReference type="PROSITE" id="PS51078"/>
    </source>
</evidence>
<organism evidence="6 7">
    <name type="scientific">Metabacillus endolithicus</name>
    <dbReference type="NCBI Taxonomy" id="1535204"/>
    <lineage>
        <taxon>Bacteria</taxon>
        <taxon>Bacillati</taxon>
        <taxon>Bacillota</taxon>
        <taxon>Bacilli</taxon>
        <taxon>Bacillales</taxon>
        <taxon>Bacillaceae</taxon>
        <taxon>Metabacillus</taxon>
    </lineage>
</organism>
<dbReference type="Gene3D" id="3.30.450.40">
    <property type="match status" value="1"/>
</dbReference>
<dbReference type="PROSITE" id="PS51078">
    <property type="entry name" value="ICLR_ED"/>
    <property type="match status" value="1"/>
</dbReference>
<feature type="domain" description="IclR-ED" evidence="5">
    <location>
        <begin position="66"/>
        <end position="249"/>
    </location>
</feature>
<evidence type="ECO:0000313" key="7">
    <source>
        <dbReference type="Proteomes" id="UP001597318"/>
    </source>
</evidence>
<protein>
    <submittedName>
        <fullName evidence="6">IclR family transcriptional regulator</fullName>
    </submittedName>
</protein>
<accession>A0ABW5C2M4</accession>
<evidence type="ECO:0000256" key="2">
    <source>
        <dbReference type="ARBA" id="ARBA00023125"/>
    </source>
</evidence>
<dbReference type="PANTHER" id="PTHR30136:SF24">
    <property type="entry name" value="HTH-TYPE TRANSCRIPTIONAL REPRESSOR ALLR"/>
    <property type="match status" value="1"/>
</dbReference>
<keyword evidence="2" id="KW-0238">DNA-binding</keyword>
<dbReference type="Pfam" id="PF09339">
    <property type="entry name" value="HTH_IclR"/>
    <property type="match status" value="1"/>
</dbReference>
<feature type="domain" description="HTH iclR-type" evidence="4">
    <location>
        <begin position="5"/>
        <end position="65"/>
    </location>
</feature>
<dbReference type="Pfam" id="PF01614">
    <property type="entry name" value="IclR_C"/>
    <property type="match status" value="1"/>
</dbReference>
<dbReference type="RefSeq" id="WP_247346689.1">
    <property type="nucleotide sequence ID" value="NZ_CP095550.1"/>
</dbReference>
<keyword evidence="1" id="KW-0805">Transcription regulation</keyword>
<dbReference type="InterPro" id="IPR050707">
    <property type="entry name" value="HTH_MetabolicPath_Reg"/>
</dbReference>
<gene>
    <name evidence="6" type="ORF">ACFSKK_15715</name>
</gene>
<comment type="caution">
    <text evidence="6">The sequence shown here is derived from an EMBL/GenBank/DDBJ whole genome shotgun (WGS) entry which is preliminary data.</text>
</comment>
<dbReference type="PANTHER" id="PTHR30136">
    <property type="entry name" value="HELIX-TURN-HELIX TRANSCRIPTIONAL REGULATOR, ICLR FAMILY"/>
    <property type="match status" value="1"/>
</dbReference>
<dbReference type="EMBL" id="JBHUIK010000003">
    <property type="protein sequence ID" value="MFD2215138.1"/>
    <property type="molecule type" value="Genomic_DNA"/>
</dbReference>
<dbReference type="Gene3D" id="1.10.10.10">
    <property type="entry name" value="Winged helix-like DNA-binding domain superfamily/Winged helix DNA-binding domain"/>
    <property type="match status" value="1"/>
</dbReference>
<name>A0ABW5C2M4_9BACI</name>
<dbReference type="PROSITE" id="PS51077">
    <property type="entry name" value="HTH_ICLR"/>
    <property type="match status" value="1"/>
</dbReference>
<evidence type="ECO:0000313" key="6">
    <source>
        <dbReference type="EMBL" id="MFD2215138.1"/>
    </source>
</evidence>